<organism evidence="1">
    <name type="scientific">Ruegeria sp. PrR005</name>
    <dbReference type="NCBI Taxonomy" id="2706882"/>
    <lineage>
        <taxon>Bacteria</taxon>
        <taxon>Pseudomonadati</taxon>
        <taxon>Pseudomonadota</taxon>
        <taxon>Alphaproteobacteria</taxon>
        <taxon>Rhodobacterales</taxon>
        <taxon>Roseobacteraceae</taxon>
        <taxon>Ruegeria</taxon>
    </lineage>
</organism>
<proteinExistence type="predicted"/>
<evidence type="ECO:0000313" key="1">
    <source>
        <dbReference type="EMBL" id="NDW45188.1"/>
    </source>
</evidence>
<gene>
    <name evidence="1" type="ORF">G0P99_09470</name>
</gene>
<dbReference type="EMBL" id="JAAGOX010000011">
    <property type="protein sequence ID" value="NDW45188.1"/>
    <property type="molecule type" value="Genomic_DNA"/>
</dbReference>
<dbReference type="AlphaFoldDB" id="A0A6B2NP81"/>
<protein>
    <submittedName>
        <fullName evidence="1">Uncharacterized protein</fullName>
    </submittedName>
</protein>
<dbReference type="RefSeq" id="WP_164128593.1">
    <property type="nucleotide sequence ID" value="NZ_JAAGOX010000011.1"/>
</dbReference>
<comment type="caution">
    <text evidence="1">The sequence shown here is derived from an EMBL/GenBank/DDBJ whole genome shotgun (WGS) entry which is preliminary data.</text>
</comment>
<name>A0A6B2NP81_9RHOB</name>
<accession>A0A6B2NP81</accession>
<reference evidence="1" key="1">
    <citation type="submission" date="2020-02" db="EMBL/GenBank/DDBJ databases">
        <title>Delineation of the pyrene-degrading pathway in Roseobacter clade bacteria by genomic analysis.</title>
        <authorList>
            <person name="Zhou H."/>
            <person name="Wang H."/>
        </authorList>
    </citation>
    <scope>NUCLEOTIDE SEQUENCE</scope>
    <source>
        <strain evidence="1">PrR005</strain>
    </source>
</reference>
<sequence>MNAVIKPADTRRSPAQEALAMLEQAWAYYTPEKQPVQREEQLELFQYANAA</sequence>